<dbReference type="AlphaFoldDB" id="A0AAD1UKF1"/>
<protein>
    <submittedName>
        <fullName evidence="1">Uncharacterized protein</fullName>
    </submittedName>
</protein>
<proteinExistence type="predicted"/>
<accession>A0AAD1UKF1</accession>
<reference evidence="1" key="1">
    <citation type="submission" date="2023-07" db="EMBL/GenBank/DDBJ databases">
        <authorList>
            <consortium name="AG Swart"/>
            <person name="Singh M."/>
            <person name="Singh A."/>
            <person name="Seah K."/>
            <person name="Emmerich C."/>
        </authorList>
    </citation>
    <scope>NUCLEOTIDE SEQUENCE</scope>
    <source>
        <strain evidence="1">DP1</strain>
    </source>
</reference>
<sequence>MYEANAVLKMANDELLNLTQKDHLKKLKMLSKNARKSCQKRTQDQNVFTNSAILLAGESVEKNNKSVEQLNISDHEFPHDQIHSSSQCNKRYKKNFIKVNINNLNRVCKINRRRFHQNLNEHVIVKRKPPAKKIPKSKTNEEEATFLGSRTHYNNFNQTALNLLKKRVARTASAKNRVSRNPKKNALSINPYLSAEDRGPLFMSEILPETSIMNTTQTSLKRSNNKKKKNINDKNIIVLEGMKDTIQKFKQGNQNSKKRDNLPKFLGPEIYGLNLTTVSDPKNQTFYTNSTAEQSRIRPISAKAANMKIGNLKEFTMKIRRAHARSIEKS</sequence>
<dbReference type="EMBL" id="CAMPGE010012220">
    <property type="protein sequence ID" value="CAI2371001.1"/>
    <property type="molecule type" value="Genomic_DNA"/>
</dbReference>
<comment type="caution">
    <text evidence="1">The sequence shown here is derived from an EMBL/GenBank/DDBJ whole genome shotgun (WGS) entry which is preliminary data.</text>
</comment>
<evidence type="ECO:0000313" key="2">
    <source>
        <dbReference type="Proteomes" id="UP001295684"/>
    </source>
</evidence>
<gene>
    <name evidence="1" type="ORF">ECRASSUSDP1_LOCUS12321</name>
</gene>
<evidence type="ECO:0000313" key="1">
    <source>
        <dbReference type="EMBL" id="CAI2371001.1"/>
    </source>
</evidence>
<organism evidence="1 2">
    <name type="scientific">Euplotes crassus</name>
    <dbReference type="NCBI Taxonomy" id="5936"/>
    <lineage>
        <taxon>Eukaryota</taxon>
        <taxon>Sar</taxon>
        <taxon>Alveolata</taxon>
        <taxon>Ciliophora</taxon>
        <taxon>Intramacronucleata</taxon>
        <taxon>Spirotrichea</taxon>
        <taxon>Hypotrichia</taxon>
        <taxon>Euplotida</taxon>
        <taxon>Euplotidae</taxon>
        <taxon>Moneuplotes</taxon>
    </lineage>
</organism>
<dbReference type="Proteomes" id="UP001295684">
    <property type="component" value="Unassembled WGS sequence"/>
</dbReference>
<name>A0AAD1UKF1_EUPCR</name>
<keyword evidence="2" id="KW-1185">Reference proteome</keyword>